<evidence type="ECO:0000256" key="1">
    <source>
        <dbReference type="ARBA" id="ARBA00022737"/>
    </source>
</evidence>
<dbReference type="Gene3D" id="1.25.40.20">
    <property type="entry name" value="Ankyrin repeat-containing domain"/>
    <property type="match status" value="1"/>
</dbReference>
<dbReference type="SMART" id="SM00248">
    <property type="entry name" value="ANK"/>
    <property type="match status" value="3"/>
</dbReference>
<keyword evidence="6" id="KW-1185">Reference proteome</keyword>
<feature type="domain" description="GPI inositol-deacylase winged helix" evidence="3">
    <location>
        <begin position="483"/>
        <end position="562"/>
    </location>
</feature>
<dbReference type="SUPFAM" id="SSF52540">
    <property type="entry name" value="P-loop containing nucleoside triphosphate hydrolases"/>
    <property type="match status" value="1"/>
</dbReference>
<evidence type="ECO:0000313" key="6">
    <source>
        <dbReference type="Proteomes" id="UP001492380"/>
    </source>
</evidence>
<dbReference type="EMBL" id="JBBWRZ010000013">
    <property type="protein sequence ID" value="KAK8223654.1"/>
    <property type="molecule type" value="Genomic_DNA"/>
</dbReference>
<comment type="caution">
    <text evidence="5">The sequence shown here is derived from an EMBL/GenBank/DDBJ whole genome shotgun (WGS) entry which is preliminary data.</text>
</comment>
<gene>
    <name evidence="5" type="ORF">HDK90DRAFT_97662</name>
</gene>
<keyword evidence="1" id="KW-0677">Repeat</keyword>
<dbReference type="PROSITE" id="PS50297">
    <property type="entry name" value="ANK_REP_REGION"/>
    <property type="match status" value="1"/>
</dbReference>
<dbReference type="SUPFAM" id="SSF48403">
    <property type="entry name" value="Ankyrin repeat"/>
    <property type="match status" value="1"/>
</dbReference>
<evidence type="ECO:0000313" key="5">
    <source>
        <dbReference type="EMBL" id="KAK8223654.1"/>
    </source>
</evidence>
<dbReference type="Pfam" id="PF24883">
    <property type="entry name" value="NPHP3_N"/>
    <property type="match status" value="1"/>
</dbReference>
<dbReference type="Gene3D" id="3.40.50.300">
    <property type="entry name" value="P-loop containing nucleotide triphosphate hydrolases"/>
    <property type="match status" value="1"/>
</dbReference>
<reference evidence="5 6" key="1">
    <citation type="submission" date="2024-04" db="EMBL/GenBank/DDBJ databases">
        <title>Phyllosticta paracitricarpa is synonymous to the EU quarantine fungus P. citricarpa based on phylogenomic analyses.</title>
        <authorList>
            <consortium name="Lawrence Berkeley National Laboratory"/>
            <person name="Van Ingen-Buijs V.A."/>
            <person name="Van Westerhoven A.C."/>
            <person name="Haridas S."/>
            <person name="Skiadas P."/>
            <person name="Martin F."/>
            <person name="Groenewald J.Z."/>
            <person name="Crous P.W."/>
            <person name="Seidl M.F."/>
        </authorList>
    </citation>
    <scope>NUCLEOTIDE SEQUENCE [LARGE SCALE GENOMIC DNA]</scope>
    <source>
        <strain evidence="5 6">CBS 123374</strain>
    </source>
</reference>
<evidence type="ECO:0008006" key="7">
    <source>
        <dbReference type="Google" id="ProtNLM"/>
    </source>
</evidence>
<dbReference type="InterPro" id="IPR036770">
    <property type="entry name" value="Ankyrin_rpt-contain_sf"/>
</dbReference>
<feature type="domain" description="Nephrocystin 3-like N-terminal" evidence="4">
    <location>
        <begin position="198"/>
        <end position="366"/>
    </location>
</feature>
<protein>
    <recommendedName>
        <fullName evidence="7">Ankyrin repeat protein</fullName>
    </recommendedName>
</protein>
<evidence type="ECO:0000259" key="4">
    <source>
        <dbReference type="Pfam" id="PF24883"/>
    </source>
</evidence>
<dbReference type="Pfam" id="PF22939">
    <property type="entry name" value="WHD_GPIID"/>
    <property type="match status" value="1"/>
</dbReference>
<feature type="repeat" description="ANK" evidence="2">
    <location>
        <begin position="711"/>
        <end position="743"/>
    </location>
</feature>
<dbReference type="PANTHER" id="PTHR10039">
    <property type="entry name" value="AMELOGENIN"/>
    <property type="match status" value="1"/>
</dbReference>
<organism evidence="5 6">
    <name type="scientific">Phyllosticta capitalensis</name>
    <dbReference type="NCBI Taxonomy" id="121624"/>
    <lineage>
        <taxon>Eukaryota</taxon>
        <taxon>Fungi</taxon>
        <taxon>Dikarya</taxon>
        <taxon>Ascomycota</taxon>
        <taxon>Pezizomycotina</taxon>
        <taxon>Dothideomycetes</taxon>
        <taxon>Dothideomycetes incertae sedis</taxon>
        <taxon>Botryosphaeriales</taxon>
        <taxon>Phyllostictaceae</taxon>
        <taxon>Phyllosticta</taxon>
    </lineage>
</organism>
<dbReference type="PRINTS" id="PR01415">
    <property type="entry name" value="ANKYRIN"/>
</dbReference>
<dbReference type="Pfam" id="PF12796">
    <property type="entry name" value="Ank_2"/>
    <property type="match status" value="1"/>
</dbReference>
<sequence length="794" mass="88332">MDPLSVIASCIGICDGLSKVGSLARKYIHSDEKTAQELRRLVAKLSRYKGIIEGIQFQAEFDKDSAERLKALAHVDGPLQTCNAATQKLETRLSNLPHRVVFGKVVFGKVVDDETAQYLQMFDDTLPILQFALDADQRIINSKVLEYVKSIGQQLQMTMARQQTHDESSATQQLMAWLTEMDPTRTYRDCLNGKSTTSGRWFLCGEFESWLKRPTTDRKLLWLRGVSGMGKTTLVSFAIDFLKRELHFSPRNGQVVACFYCSSAVTDTQSATVMTRSIIRQLCDQIPQARAIVHALRERLRDEPGPQGRDPPLRDLEKALWEICALACHVVLVLDAPNESEQSELLIEVLDRCRSSTSNVKILVSSTPALDLFHRIDEKSIEVVDMPASSVDADIADYISLVMGTEKRLQRLPWTVKHKVQRTIAAKSKGSFRWAECQINAIVRNARSAAAIEAALDSMAPSLEAHYTEILRQTEVAEARPTRMALLWLAFAIRPLHIDELSEAMGLDESSEFADPSTRLFREGAEEVLKGCRSLINYDASSKAARLAHDSVRQFLLSAQLQQSAESGFFIDPVEDTGFLCSMMINYLNLPALSEGYGDPSGWQVRSRHQNLPLLQYVSDALPIYLESKLWHRSSYAQSVKVGLKRLYASASLPRGGNFGSWVEVTVPWADLSQSEISPIYFVAGHGYTRILKMILGWEGTKNIEKPAGAVGATPLHIACFQGHIDAVRLLLSMGANPNEENTIGESGIQWAHYLDYDEIVELMLAAGADPARLVPFDWESGSPEVASDCSASE</sequence>
<dbReference type="InterPro" id="IPR054471">
    <property type="entry name" value="GPIID_WHD"/>
</dbReference>
<accession>A0ABR1Y9M8</accession>
<dbReference type="InterPro" id="IPR002110">
    <property type="entry name" value="Ankyrin_rpt"/>
</dbReference>
<dbReference type="PANTHER" id="PTHR10039:SF16">
    <property type="entry name" value="GPI INOSITOL-DEACYLASE"/>
    <property type="match status" value="1"/>
</dbReference>
<dbReference type="InterPro" id="IPR056884">
    <property type="entry name" value="NPHP3-like_N"/>
</dbReference>
<dbReference type="InterPro" id="IPR027417">
    <property type="entry name" value="P-loop_NTPase"/>
</dbReference>
<dbReference type="PROSITE" id="PS50088">
    <property type="entry name" value="ANK_REPEAT"/>
    <property type="match status" value="1"/>
</dbReference>
<evidence type="ECO:0000259" key="3">
    <source>
        <dbReference type="Pfam" id="PF22939"/>
    </source>
</evidence>
<dbReference type="Proteomes" id="UP001492380">
    <property type="component" value="Unassembled WGS sequence"/>
</dbReference>
<name>A0ABR1Y9M8_9PEZI</name>
<evidence type="ECO:0000256" key="2">
    <source>
        <dbReference type="PROSITE-ProRule" id="PRU00023"/>
    </source>
</evidence>
<proteinExistence type="predicted"/>
<keyword evidence="2" id="KW-0040">ANK repeat</keyword>